<dbReference type="Proteomes" id="UP000054018">
    <property type="component" value="Unassembled WGS sequence"/>
</dbReference>
<dbReference type="EMBL" id="KN833759">
    <property type="protein sequence ID" value="KIK20830.1"/>
    <property type="molecule type" value="Genomic_DNA"/>
</dbReference>
<dbReference type="HOGENOM" id="CLU_2723178_0_0_1"/>
<name>A0A0C9Y803_9AGAM</name>
<sequence length="72" mass="8254">MTTRPSPKMSPRVLLSDRTLHTMRWMLISFLPCTYINSSHVCTNVFRLHCVYGNIVTSMLDAIVATTFHHTT</sequence>
<gene>
    <name evidence="1" type="ORF">PISMIDRAFT_574069</name>
</gene>
<dbReference type="AlphaFoldDB" id="A0A0C9Y803"/>
<accession>A0A0C9Y803</accession>
<organism evidence="1 2">
    <name type="scientific">Pisolithus microcarpus 441</name>
    <dbReference type="NCBI Taxonomy" id="765257"/>
    <lineage>
        <taxon>Eukaryota</taxon>
        <taxon>Fungi</taxon>
        <taxon>Dikarya</taxon>
        <taxon>Basidiomycota</taxon>
        <taxon>Agaricomycotina</taxon>
        <taxon>Agaricomycetes</taxon>
        <taxon>Agaricomycetidae</taxon>
        <taxon>Boletales</taxon>
        <taxon>Sclerodermatineae</taxon>
        <taxon>Pisolithaceae</taxon>
        <taxon>Pisolithus</taxon>
    </lineage>
</organism>
<proteinExistence type="predicted"/>
<reference evidence="1 2" key="1">
    <citation type="submission" date="2014-04" db="EMBL/GenBank/DDBJ databases">
        <authorList>
            <consortium name="DOE Joint Genome Institute"/>
            <person name="Kuo A."/>
            <person name="Kohler A."/>
            <person name="Costa M.D."/>
            <person name="Nagy L.G."/>
            <person name="Floudas D."/>
            <person name="Copeland A."/>
            <person name="Barry K.W."/>
            <person name="Cichocki N."/>
            <person name="Veneault-Fourrey C."/>
            <person name="LaButti K."/>
            <person name="Lindquist E.A."/>
            <person name="Lipzen A."/>
            <person name="Lundell T."/>
            <person name="Morin E."/>
            <person name="Murat C."/>
            <person name="Sun H."/>
            <person name="Tunlid A."/>
            <person name="Henrissat B."/>
            <person name="Grigoriev I.V."/>
            <person name="Hibbett D.S."/>
            <person name="Martin F."/>
            <person name="Nordberg H.P."/>
            <person name="Cantor M.N."/>
            <person name="Hua S.X."/>
        </authorList>
    </citation>
    <scope>NUCLEOTIDE SEQUENCE [LARGE SCALE GENOMIC DNA]</scope>
    <source>
        <strain evidence="1 2">441</strain>
    </source>
</reference>
<protein>
    <submittedName>
        <fullName evidence="1">Uncharacterized protein</fullName>
    </submittedName>
</protein>
<evidence type="ECO:0000313" key="1">
    <source>
        <dbReference type="EMBL" id="KIK20830.1"/>
    </source>
</evidence>
<reference evidence="2" key="2">
    <citation type="submission" date="2015-01" db="EMBL/GenBank/DDBJ databases">
        <title>Evolutionary Origins and Diversification of the Mycorrhizal Mutualists.</title>
        <authorList>
            <consortium name="DOE Joint Genome Institute"/>
            <consortium name="Mycorrhizal Genomics Consortium"/>
            <person name="Kohler A."/>
            <person name="Kuo A."/>
            <person name="Nagy L.G."/>
            <person name="Floudas D."/>
            <person name="Copeland A."/>
            <person name="Barry K.W."/>
            <person name="Cichocki N."/>
            <person name="Veneault-Fourrey C."/>
            <person name="LaButti K."/>
            <person name="Lindquist E.A."/>
            <person name="Lipzen A."/>
            <person name="Lundell T."/>
            <person name="Morin E."/>
            <person name="Murat C."/>
            <person name="Riley R."/>
            <person name="Ohm R."/>
            <person name="Sun H."/>
            <person name="Tunlid A."/>
            <person name="Henrissat B."/>
            <person name="Grigoriev I.V."/>
            <person name="Hibbett D.S."/>
            <person name="Martin F."/>
        </authorList>
    </citation>
    <scope>NUCLEOTIDE SEQUENCE [LARGE SCALE GENOMIC DNA]</scope>
    <source>
        <strain evidence="2">441</strain>
    </source>
</reference>
<keyword evidence="2" id="KW-1185">Reference proteome</keyword>
<evidence type="ECO:0000313" key="2">
    <source>
        <dbReference type="Proteomes" id="UP000054018"/>
    </source>
</evidence>